<reference evidence="1 2" key="1">
    <citation type="submission" date="2015-01" db="EMBL/GenBank/DDBJ databases">
        <title>Evolution of Trichinella species and genotypes.</title>
        <authorList>
            <person name="Korhonen P.K."/>
            <person name="Edoardo P."/>
            <person name="Giuseppe L.R."/>
            <person name="Gasser R.B."/>
        </authorList>
    </citation>
    <scope>NUCLEOTIDE SEQUENCE [LARGE SCALE GENOMIC DNA]</scope>
    <source>
        <strain evidence="1">ISS120</strain>
    </source>
</reference>
<keyword evidence="2" id="KW-1185">Reference proteome</keyword>
<gene>
    <name evidence="1" type="ORF">T03_10387</name>
</gene>
<protein>
    <submittedName>
        <fullName evidence="1">Uncharacterized protein</fullName>
    </submittedName>
</protein>
<dbReference type="EMBL" id="JYDI01000051">
    <property type="protein sequence ID" value="KRY55699.1"/>
    <property type="molecule type" value="Genomic_DNA"/>
</dbReference>
<evidence type="ECO:0000313" key="1">
    <source>
        <dbReference type="EMBL" id="KRY55699.1"/>
    </source>
</evidence>
<evidence type="ECO:0000313" key="2">
    <source>
        <dbReference type="Proteomes" id="UP000054653"/>
    </source>
</evidence>
<accession>A0A0V1D3Y4</accession>
<proteinExistence type="predicted"/>
<organism evidence="1 2">
    <name type="scientific">Trichinella britovi</name>
    <name type="common">Parasitic roundworm</name>
    <dbReference type="NCBI Taxonomy" id="45882"/>
    <lineage>
        <taxon>Eukaryota</taxon>
        <taxon>Metazoa</taxon>
        <taxon>Ecdysozoa</taxon>
        <taxon>Nematoda</taxon>
        <taxon>Enoplea</taxon>
        <taxon>Dorylaimia</taxon>
        <taxon>Trichinellida</taxon>
        <taxon>Trichinellidae</taxon>
        <taxon>Trichinella</taxon>
    </lineage>
</organism>
<comment type="caution">
    <text evidence="1">The sequence shown here is derived from an EMBL/GenBank/DDBJ whole genome shotgun (WGS) entry which is preliminary data.</text>
</comment>
<dbReference type="Proteomes" id="UP000054653">
    <property type="component" value="Unassembled WGS sequence"/>
</dbReference>
<name>A0A0V1D3Y4_TRIBR</name>
<dbReference type="AlphaFoldDB" id="A0A0V1D3Y4"/>
<sequence length="109" mass="12604">MAKVAFSRSIDKSEIKKLKQRWKRPNEASAIDPKMEDLRQMILSGFPNDKGNLTAAIRPFWHVCEQFFIDQKDGMIVVIPKAVRRDMLLHCLKIATVLFTNEFEITALI</sequence>